<keyword evidence="3" id="KW-0238">DNA-binding</keyword>
<dbReference type="PANTHER" id="PTHR30349:SF41">
    <property type="entry name" value="INTEGRASE_RECOMBINASE PROTEIN MJ0367-RELATED"/>
    <property type="match status" value="1"/>
</dbReference>
<dbReference type="InterPro" id="IPR010998">
    <property type="entry name" value="Integrase_recombinase_N"/>
</dbReference>
<dbReference type="Proteomes" id="UP001222118">
    <property type="component" value="Chromosome"/>
</dbReference>
<dbReference type="RefSeq" id="WP_282211136.1">
    <property type="nucleotide sequence ID" value="NZ_CP118247.1"/>
</dbReference>
<evidence type="ECO:0000256" key="2">
    <source>
        <dbReference type="ARBA" id="ARBA00022908"/>
    </source>
</evidence>
<keyword evidence="4" id="KW-0233">DNA recombination</keyword>
<name>A0ABY7YW72_9HYPH</name>
<sequence>MHKERRAGNGNLSEGTINEQVVAVRMLEEFLGGPTPACAITKADMLNYKRALMDTPTNYRLRFPGKTLPEAITANAKLENPHKVLSPQTINIKWLTHIGTIMGWCVANDLIEANPARGVKVATKKGKSEPTRVPFNQDDLQRIFGNELFSDPKSFETKQWSLLLALYTGARSSSEIARIKLSDIFQEQSVNVIHLEDASKNVRSKRLVPVHRDLIDLGFLDHVEALRKQGKRRLFWDWEPEDKINRWFLRTFKPQVGISDSRKVFHSFRHSLKTELAKRGVNRDVSDLITGHKDQAESGTYIHDASVTMIAAMNEGLNRANFNLKLPRKINLYV</sequence>
<dbReference type="PANTHER" id="PTHR30349">
    <property type="entry name" value="PHAGE INTEGRASE-RELATED"/>
    <property type="match status" value="1"/>
</dbReference>
<dbReference type="InterPro" id="IPR011010">
    <property type="entry name" value="DNA_brk_join_enz"/>
</dbReference>
<reference evidence="6 7" key="1">
    <citation type="submission" date="2023-02" db="EMBL/GenBank/DDBJ databases">
        <title>Devosia chondri sp. nov., isolated from the phycosphere of marine algae.</title>
        <authorList>
            <person name="Kim J.M."/>
            <person name="Lee J.K."/>
            <person name="Choi B.J."/>
            <person name="Bayburt H."/>
            <person name="Jeon C.O."/>
        </authorList>
    </citation>
    <scope>NUCLEOTIDE SEQUENCE [LARGE SCALE GENOMIC DNA]</scope>
    <source>
        <strain evidence="6 7">G2-5</strain>
    </source>
</reference>
<accession>A0ABY7YW72</accession>
<evidence type="ECO:0000256" key="1">
    <source>
        <dbReference type="ARBA" id="ARBA00008857"/>
    </source>
</evidence>
<dbReference type="Gene3D" id="1.10.443.10">
    <property type="entry name" value="Intergrase catalytic core"/>
    <property type="match status" value="1"/>
</dbReference>
<keyword evidence="7" id="KW-1185">Reference proteome</keyword>
<evidence type="ECO:0000313" key="6">
    <source>
        <dbReference type="EMBL" id="WDR05618.1"/>
    </source>
</evidence>
<dbReference type="Pfam" id="PF00589">
    <property type="entry name" value="Phage_integrase"/>
    <property type="match status" value="1"/>
</dbReference>
<protein>
    <submittedName>
        <fullName evidence="6">Site-specific integrase</fullName>
    </submittedName>
</protein>
<evidence type="ECO:0000313" key="7">
    <source>
        <dbReference type="Proteomes" id="UP001222118"/>
    </source>
</evidence>
<dbReference type="InterPro" id="IPR002104">
    <property type="entry name" value="Integrase_catalytic"/>
</dbReference>
<dbReference type="InterPro" id="IPR050090">
    <property type="entry name" value="Tyrosine_recombinase_XerCD"/>
</dbReference>
<evidence type="ECO:0000259" key="5">
    <source>
        <dbReference type="PROSITE" id="PS51898"/>
    </source>
</evidence>
<dbReference type="EMBL" id="CP118247">
    <property type="protein sequence ID" value="WDR05618.1"/>
    <property type="molecule type" value="Genomic_DNA"/>
</dbReference>
<organism evidence="6 7">
    <name type="scientific">Devosia rhodophyticola</name>
    <dbReference type="NCBI Taxonomy" id="3026423"/>
    <lineage>
        <taxon>Bacteria</taxon>
        <taxon>Pseudomonadati</taxon>
        <taxon>Pseudomonadota</taxon>
        <taxon>Alphaproteobacteria</taxon>
        <taxon>Hyphomicrobiales</taxon>
        <taxon>Devosiaceae</taxon>
        <taxon>Devosia</taxon>
    </lineage>
</organism>
<proteinExistence type="inferred from homology"/>
<dbReference type="InterPro" id="IPR013762">
    <property type="entry name" value="Integrase-like_cat_sf"/>
</dbReference>
<dbReference type="CDD" id="cd01184">
    <property type="entry name" value="INT_C_like_1"/>
    <property type="match status" value="1"/>
</dbReference>
<evidence type="ECO:0000256" key="4">
    <source>
        <dbReference type="ARBA" id="ARBA00023172"/>
    </source>
</evidence>
<gene>
    <name evidence="6" type="ORF">PSQ90_15325</name>
</gene>
<dbReference type="SUPFAM" id="SSF56349">
    <property type="entry name" value="DNA breaking-rejoining enzymes"/>
    <property type="match status" value="1"/>
</dbReference>
<comment type="similarity">
    <text evidence="1">Belongs to the 'phage' integrase family.</text>
</comment>
<evidence type="ECO:0000256" key="3">
    <source>
        <dbReference type="ARBA" id="ARBA00023125"/>
    </source>
</evidence>
<keyword evidence="2" id="KW-0229">DNA integration</keyword>
<feature type="domain" description="Tyr recombinase" evidence="5">
    <location>
        <begin position="130"/>
        <end position="314"/>
    </location>
</feature>
<dbReference type="PROSITE" id="PS51898">
    <property type="entry name" value="TYR_RECOMBINASE"/>
    <property type="match status" value="1"/>
</dbReference>
<dbReference type="Gene3D" id="1.10.150.130">
    <property type="match status" value="1"/>
</dbReference>